<dbReference type="Proteomes" id="UP000232323">
    <property type="component" value="Unassembled WGS sequence"/>
</dbReference>
<gene>
    <name evidence="3" type="ORF">CEUSTIGMA_g11293.t1</name>
</gene>
<feature type="compositionally biased region" description="Low complexity" evidence="1">
    <location>
        <begin position="268"/>
        <end position="279"/>
    </location>
</feature>
<comment type="caution">
    <text evidence="3">The sequence shown here is derived from an EMBL/GenBank/DDBJ whole genome shotgun (WGS) entry which is preliminary data.</text>
</comment>
<feature type="compositionally biased region" description="Polar residues" evidence="1">
    <location>
        <begin position="258"/>
        <end position="267"/>
    </location>
</feature>
<reference evidence="3 4" key="1">
    <citation type="submission" date="2017-08" db="EMBL/GenBank/DDBJ databases">
        <title>Acidophilic green algal genome provides insights into adaptation to an acidic environment.</title>
        <authorList>
            <person name="Hirooka S."/>
            <person name="Hirose Y."/>
            <person name="Kanesaki Y."/>
            <person name="Higuchi S."/>
            <person name="Fujiwara T."/>
            <person name="Onuma R."/>
            <person name="Era A."/>
            <person name="Ohbayashi R."/>
            <person name="Uzuka A."/>
            <person name="Nozaki H."/>
            <person name="Yoshikawa H."/>
            <person name="Miyagishima S.Y."/>
        </authorList>
    </citation>
    <scope>NUCLEOTIDE SEQUENCE [LARGE SCALE GENOMIC DNA]</scope>
    <source>
        <strain evidence="3 4">NIES-2499</strain>
    </source>
</reference>
<dbReference type="OrthoDB" id="10045365at2759"/>
<evidence type="ECO:0000256" key="2">
    <source>
        <dbReference type="SAM" id="Phobius"/>
    </source>
</evidence>
<proteinExistence type="predicted"/>
<evidence type="ECO:0000313" key="3">
    <source>
        <dbReference type="EMBL" id="GAX83868.1"/>
    </source>
</evidence>
<feature type="region of interest" description="Disordered" evidence="1">
    <location>
        <begin position="226"/>
        <end position="337"/>
    </location>
</feature>
<keyword evidence="2" id="KW-0472">Membrane</keyword>
<keyword evidence="4" id="KW-1185">Reference proteome</keyword>
<dbReference type="STRING" id="1157962.A0A250XLB0"/>
<feature type="compositionally biased region" description="Low complexity" evidence="1">
    <location>
        <begin position="247"/>
        <end position="257"/>
    </location>
</feature>
<feature type="compositionally biased region" description="Polar residues" evidence="1">
    <location>
        <begin position="233"/>
        <end position="244"/>
    </location>
</feature>
<protein>
    <submittedName>
        <fullName evidence="3">Uncharacterized protein</fullName>
    </submittedName>
</protein>
<keyword evidence="2" id="KW-0812">Transmembrane</keyword>
<sequence length="337" mass="35373">MLSCSHSCSCTGPLPNKCTAWCCLAPIHVAALIRLFLTSALPDAVLLPFICTGPLPNKCTAEYNFNGCWRDPVLNIHACHDDLEQYRALAADGDLTESSTWASCKCPSCTTGDGVSSCNYCKGTCLPDSGTCISDQPTPQKGGSGGVGGVGVFFIVMLSITLTGGALFAAYRFALKGQMNNEIRSIMAQYMPLSSMDGPTSSHRPAAGGVFDEFDTNMRERVPLMQQPKASGLMNNGNRNQTYRPPTLDTALTTAAAESNSSGDQQHASWSTGASAGASDPLSPPGTFITVTPMATGAEPARSSMINDSNTAKQVTTTSPAPRPPAPDFMDALPPRS</sequence>
<keyword evidence="2" id="KW-1133">Transmembrane helix</keyword>
<name>A0A250XLB0_9CHLO</name>
<organism evidence="3 4">
    <name type="scientific">Chlamydomonas eustigma</name>
    <dbReference type="NCBI Taxonomy" id="1157962"/>
    <lineage>
        <taxon>Eukaryota</taxon>
        <taxon>Viridiplantae</taxon>
        <taxon>Chlorophyta</taxon>
        <taxon>core chlorophytes</taxon>
        <taxon>Chlorophyceae</taxon>
        <taxon>CS clade</taxon>
        <taxon>Chlamydomonadales</taxon>
        <taxon>Chlamydomonadaceae</taxon>
        <taxon>Chlamydomonas</taxon>
    </lineage>
</organism>
<evidence type="ECO:0000313" key="4">
    <source>
        <dbReference type="Proteomes" id="UP000232323"/>
    </source>
</evidence>
<accession>A0A250XLB0</accession>
<dbReference type="AlphaFoldDB" id="A0A250XLB0"/>
<dbReference type="EMBL" id="BEGY01000109">
    <property type="protein sequence ID" value="GAX83868.1"/>
    <property type="molecule type" value="Genomic_DNA"/>
</dbReference>
<evidence type="ECO:0000256" key="1">
    <source>
        <dbReference type="SAM" id="MobiDB-lite"/>
    </source>
</evidence>
<feature type="transmembrane region" description="Helical" evidence="2">
    <location>
        <begin position="146"/>
        <end position="171"/>
    </location>
</feature>
<feature type="compositionally biased region" description="Polar residues" evidence="1">
    <location>
        <begin position="304"/>
        <end position="319"/>
    </location>
</feature>